<dbReference type="PROSITE" id="PS51681">
    <property type="entry name" value="SAM_MT_NNMT_PNMT_TEMT"/>
    <property type="match status" value="1"/>
</dbReference>
<evidence type="ECO:0000256" key="3">
    <source>
        <dbReference type="ARBA" id="ARBA00022679"/>
    </source>
</evidence>
<dbReference type="GO" id="GO:0008168">
    <property type="term" value="F:methyltransferase activity"/>
    <property type="evidence" value="ECO:0007669"/>
    <property type="project" value="UniProtKB-KW"/>
</dbReference>
<dbReference type="GO" id="GO:0032259">
    <property type="term" value="P:methylation"/>
    <property type="evidence" value="ECO:0007669"/>
    <property type="project" value="UniProtKB-KW"/>
</dbReference>
<sequence length="145" mass="15911">MSGCEVFNSSNLSDLLQVNREKTNYATDWTSTCSMPSARTEKAARFRQVVSDRPQPPAPGAPPSDCLVSCFCLESVSPDLASFTTVLSCIQGLLGPITIFVVPGVKIPEENNFPMIRLEVYMLRQGMRVGVDSVTVVFYVKAKKE</sequence>
<dbReference type="InterPro" id="IPR000940">
    <property type="entry name" value="NNMT_TEMT_trans"/>
</dbReference>
<dbReference type="InterPro" id="IPR029063">
    <property type="entry name" value="SAM-dependent_MTases_sf"/>
</dbReference>
<evidence type="ECO:0000313" key="6">
    <source>
        <dbReference type="Proteomes" id="UP000257200"/>
    </source>
</evidence>
<keyword evidence="2" id="KW-0489">Methyltransferase</keyword>
<evidence type="ECO:0000256" key="2">
    <source>
        <dbReference type="ARBA" id="ARBA00022603"/>
    </source>
</evidence>
<dbReference type="Proteomes" id="UP000257200">
    <property type="component" value="Unplaced"/>
</dbReference>
<dbReference type="Gene3D" id="3.40.50.150">
    <property type="entry name" value="Vaccinia Virus protein VP39"/>
    <property type="match status" value="1"/>
</dbReference>
<accession>A0A3Q1FBG1</accession>
<evidence type="ECO:0000313" key="5">
    <source>
        <dbReference type="Ensembl" id="ENSAPOP00000013232.1"/>
    </source>
</evidence>
<evidence type="ECO:0000256" key="1">
    <source>
        <dbReference type="ARBA" id="ARBA00007996"/>
    </source>
</evidence>
<keyword evidence="4" id="KW-0949">S-adenosyl-L-methionine</keyword>
<dbReference type="AlphaFoldDB" id="A0A3Q1FBG1"/>
<comment type="similarity">
    <text evidence="1">Belongs to the class I-like SAM-binding methyltransferase superfamily. NNMT/PNMT/TEMT family.</text>
</comment>
<dbReference type="Ensembl" id="ENSAPOT00000021333.1">
    <property type="protein sequence ID" value="ENSAPOP00000013232.1"/>
    <property type="gene ID" value="ENSAPOG00000016010.1"/>
</dbReference>
<keyword evidence="6" id="KW-1185">Reference proteome</keyword>
<reference evidence="5" key="2">
    <citation type="submission" date="2025-09" db="UniProtKB">
        <authorList>
            <consortium name="Ensembl"/>
        </authorList>
    </citation>
    <scope>IDENTIFICATION</scope>
</reference>
<dbReference type="STRING" id="80966.ENSAPOP00000013232"/>
<evidence type="ECO:0000256" key="4">
    <source>
        <dbReference type="ARBA" id="ARBA00022691"/>
    </source>
</evidence>
<dbReference type="InParanoid" id="A0A3Q1FBG1"/>
<organism evidence="5 6">
    <name type="scientific">Acanthochromis polyacanthus</name>
    <name type="common">spiny chromis</name>
    <dbReference type="NCBI Taxonomy" id="80966"/>
    <lineage>
        <taxon>Eukaryota</taxon>
        <taxon>Metazoa</taxon>
        <taxon>Chordata</taxon>
        <taxon>Craniata</taxon>
        <taxon>Vertebrata</taxon>
        <taxon>Euteleostomi</taxon>
        <taxon>Actinopterygii</taxon>
        <taxon>Neopterygii</taxon>
        <taxon>Teleostei</taxon>
        <taxon>Neoteleostei</taxon>
        <taxon>Acanthomorphata</taxon>
        <taxon>Ovalentaria</taxon>
        <taxon>Pomacentridae</taxon>
        <taxon>Acanthochromis</taxon>
    </lineage>
</organism>
<dbReference type="FunCoup" id="A0A3Q1FBG1">
    <property type="interactions" value="500"/>
</dbReference>
<keyword evidence="3" id="KW-0808">Transferase</keyword>
<name>A0A3Q1FBG1_9TELE</name>
<proteinExistence type="inferred from homology"/>
<protein>
    <submittedName>
        <fullName evidence="5">Uncharacterized protein</fullName>
    </submittedName>
</protein>
<reference evidence="5" key="1">
    <citation type="submission" date="2025-08" db="UniProtKB">
        <authorList>
            <consortium name="Ensembl"/>
        </authorList>
    </citation>
    <scope>IDENTIFICATION</scope>
</reference>